<dbReference type="Proteomes" id="UP000789831">
    <property type="component" value="Unassembled WGS sequence"/>
</dbReference>
<evidence type="ECO:0000313" key="1">
    <source>
        <dbReference type="EMBL" id="CAG8666443.1"/>
    </source>
</evidence>
<proteinExistence type="predicted"/>
<feature type="non-terminal residue" evidence="1">
    <location>
        <position position="47"/>
    </location>
</feature>
<protein>
    <submittedName>
        <fullName evidence="1">9312_t:CDS:1</fullName>
    </submittedName>
</protein>
<feature type="non-terminal residue" evidence="1">
    <location>
        <position position="1"/>
    </location>
</feature>
<reference evidence="1" key="1">
    <citation type="submission" date="2021-06" db="EMBL/GenBank/DDBJ databases">
        <authorList>
            <person name="Kallberg Y."/>
            <person name="Tangrot J."/>
            <person name="Rosling A."/>
        </authorList>
    </citation>
    <scope>NUCLEOTIDE SEQUENCE</scope>
    <source>
        <strain evidence="1">MT106</strain>
    </source>
</reference>
<organism evidence="1 2">
    <name type="scientific">Ambispora gerdemannii</name>
    <dbReference type="NCBI Taxonomy" id="144530"/>
    <lineage>
        <taxon>Eukaryota</taxon>
        <taxon>Fungi</taxon>
        <taxon>Fungi incertae sedis</taxon>
        <taxon>Mucoromycota</taxon>
        <taxon>Glomeromycotina</taxon>
        <taxon>Glomeromycetes</taxon>
        <taxon>Archaeosporales</taxon>
        <taxon>Ambisporaceae</taxon>
        <taxon>Ambispora</taxon>
    </lineage>
</organism>
<dbReference type="AlphaFoldDB" id="A0A9N9E5Y1"/>
<comment type="caution">
    <text evidence="1">The sequence shown here is derived from an EMBL/GenBank/DDBJ whole genome shotgun (WGS) entry which is preliminary data.</text>
</comment>
<gene>
    <name evidence="1" type="ORF">AGERDE_LOCUS12059</name>
</gene>
<evidence type="ECO:0000313" key="2">
    <source>
        <dbReference type="Proteomes" id="UP000789831"/>
    </source>
</evidence>
<sequence length="47" mass="5460">SIEIKVYLDKQKGKEPEKAHNIDTGFDLRFPEDKSLEVKPEKIAFID</sequence>
<name>A0A9N9E5Y1_9GLOM</name>
<keyword evidence="2" id="KW-1185">Reference proteome</keyword>
<accession>A0A9N9E5Y1</accession>
<dbReference type="EMBL" id="CAJVPL010006818">
    <property type="protein sequence ID" value="CAG8666443.1"/>
    <property type="molecule type" value="Genomic_DNA"/>
</dbReference>